<keyword evidence="2 9" id="KW-0963">Cytoplasm</keyword>
<dbReference type="GO" id="GO:0009653">
    <property type="term" value="P:anatomical structure morphogenesis"/>
    <property type="evidence" value="ECO:0007669"/>
    <property type="project" value="TreeGrafter"/>
</dbReference>
<feature type="compositionally biased region" description="Polar residues" evidence="10">
    <location>
        <begin position="155"/>
        <end position="168"/>
    </location>
</feature>
<feature type="domain" description="MH1" evidence="12">
    <location>
        <begin position="25"/>
        <end position="149"/>
    </location>
</feature>
<dbReference type="CDD" id="cd10498">
    <property type="entry name" value="MH2_SMAD_4"/>
    <property type="match status" value="1"/>
</dbReference>
<dbReference type="Proteomes" id="UP001367676">
    <property type="component" value="Unassembled WGS sequence"/>
</dbReference>
<evidence type="ECO:0000256" key="1">
    <source>
        <dbReference type="ARBA" id="ARBA00005545"/>
    </source>
</evidence>
<protein>
    <recommendedName>
        <fullName evidence="9">Mothers against decapentaplegic homolog</fullName>
        <shortName evidence="9">MAD homolog</shortName>
        <shortName evidence="9">Mothers against DPP homolog</shortName>
    </recommendedName>
    <alternativeName>
        <fullName evidence="9">SMAD family member</fullName>
    </alternativeName>
</protein>
<dbReference type="GO" id="GO:0005737">
    <property type="term" value="C:cytoplasm"/>
    <property type="evidence" value="ECO:0007669"/>
    <property type="project" value="UniProtKB-SubCell"/>
</dbReference>
<dbReference type="GO" id="GO:0070411">
    <property type="term" value="F:I-SMAD binding"/>
    <property type="evidence" value="ECO:0007669"/>
    <property type="project" value="TreeGrafter"/>
</dbReference>
<dbReference type="GO" id="GO:0046872">
    <property type="term" value="F:metal ion binding"/>
    <property type="evidence" value="ECO:0007669"/>
    <property type="project" value="UniProtKB-KW"/>
</dbReference>
<dbReference type="GO" id="GO:0040024">
    <property type="term" value="P:dauer larval development"/>
    <property type="evidence" value="ECO:0007669"/>
    <property type="project" value="UniProtKB-ARBA"/>
</dbReference>
<dbReference type="PANTHER" id="PTHR13703">
    <property type="entry name" value="SMAD"/>
    <property type="match status" value="1"/>
</dbReference>
<keyword evidence="3" id="KW-0479">Metal-binding</keyword>
<dbReference type="Pfam" id="PF03165">
    <property type="entry name" value="MH1"/>
    <property type="match status" value="1"/>
</dbReference>
<dbReference type="InterPro" id="IPR036578">
    <property type="entry name" value="SMAD_MH1_sf"/>
</dbReference>
<keyword evidence="11" id="KW-0812">Transmembrane</keyword>
<dbReference type="GO" id="GO:0030154">
    <property type="term" value="P:cell differentiation"/>
    <property type="evidence" value="ECO:0007669"/>
    <property type="project" value="TreeGrafter"/>
</dbReference>
<dbReference type="FunFam" id="3.90.520.10:FF:000002">
    <property type="entry name" value="Mothers against decapentaplegic homolog"/>
    <property type="match status" value="1"/>
</dbReference>
<feature type="compositionally biased region" description="Pro residues" evidence="10">
    <location>
        <begin position="265"/>
        <end position="279"/>
    </location>
</feature>
<feature type="transmembrane region" description="Helical" evidence="11">
    <location>
        <begin position="628"/>
        <end position="651"/>
    </location>
</feature>
<evidence type="ECO:0000256" key="7">
    <source>
        <dbReference type="ARBA" id="ARBA00023163"/>
    </source>
</evidence>
<dbReference type="Gene3D" id="2.60.200.10">
    <property type="match status" value="1"/>
</dbReference>
<evidence type="ECO:0000256" key="2">
    <source>
        <dbReference type="ARBA" id="ARBA00022490"/>
    </source>
</evidence>
<keyword evidence="6" id="KW-0238">DNA-binding</keyword>
<dbReference type="PANTHER" id="PTHR13703:SF45">
    <property type="entry name" value="MOTHERS AGAINST DECAPENTAPLEGIC HOMOLOG"/>
    <property type="match status" value="1"/>
</dbReference>
<dbReference type="GO" id="GO:0071144">
    <property type="term" value="C:heteromeric SMAD protein complex"/>
    <property type="evidence" value="ECO:0007669"/>
    <property type="project" value="TreeGrafter"/>
</dbReference>
<dbReference type="GO" id="GO:0050793">
    <property type="term" value="P:regulation of developmental process"/>
    <property type="evidence" value="ECO:0007669"/>
    <property type="project" value="UniProtKB-ARBA"/>
</dbReference>
<comment type="similarity">
    <text evidence="1 9">Belongs to the dwarfin/SMAD family.</text>
</comment>
<organism evidence="14 15">
    <name type="scientific">Parthenolecanium corni</name>
    <dbReference type="NCBI Taxonomy" id="536013"/>
    <lineage>
        <taxon>Eukaryota</taxon>
        <taxon>Metazoa</taxon>
        <taxon>Ecdysozoa</taxon>
        <taxon>Arthropoda</taxon>
        <taxon>Hexapoda</taxon>
        <taxon>Insecta</taxon>
        <taxon>Pterygota</taxon>
        <taxon>Neoptera</taxon>
        <taxon>Paraneoptera</taxon>
        <taxon>Hemiptera</taxon>
        <taxon>Sternorrhyncha</taxon>
        <taxon>Coccoidea</taxon>
        <taxon>Coccidae</taxon>
        <taxon>Parthenolecanium</taxon>
    </lineage>
</organism>
<dbReference type="PROSITE" id="PS51076">
    <property type="entry name" value="MH2"/>
    <property type="match status" value="1"/>
</dbReference>
<evidence type="ECO:0000313" key="15">
    <source>
        <dbReference type="Proteomes" id="UP001367676"/>
    </source>
</evidence>
<feature type="region of interest" description="Disordered" evidence="10">
    <location>
        <begin position="155"/>
        <end position="222"/>
    </location>
</feature>
<dbReference type="InterPro" id="IPR001132">
    <property type="entry name" value="SMAD_dom_Dwarfin-type"/>
</dbReference>
<evidence type="ECO:0000256" key="11">
    <source>
        <dbReference type="SAM" id="Phobius"/>
    </source>
</evidence>
<dbReference type="AlphaFoldDB" id="A0AAN9Y2W5"/>
<comment type="subcellular location">
    <subcellularLocation>
        <location evidence="9">Cytoplasm</location>
    </subcellularLocation>
    <subcellularLocation>
        <location evidence="9">Nucleus</location>
    </subcellularLocation>
</comment>
<keyword evidence="11" id="KW-0472">Membrane</keyword>
<evidence type="ECO:0000256" key="6">
    <source>
        <dbReference type="ARBA" id="ARBA00023125"/>
    </source>
</evidence>
<dbReference type="SMART" id="SM00523">
    <property type="entry name" value="DWA"/>
    <property type="match status" value="1"/>
</dbReference>
<evidence type="ECO:0000313" key="14">
    <source>
        <dbReference type="EMBL" id="KAK7585996.1"/>
    </source>
</evidence>
<dbReference type="GO" id="GO:0051239">
    <property type="term" value="P:regulation of multicellular organismal process"/>
    <property type="evidence" value="ECO:0007669"/>
    <property type="project" value="UniProtKB-ARBA"/>
</dbReference>
<keyword evidence="5 9" id="KW-0805">Transcription regulation</keyword>
<dbReference type="CDD" id="cd10492">
    <property type="entry name" value="MH1_SMAD_4"/>
    <property type="match status" value="1"/>
</dbReference>
<feature type="transmembrane region" description="Helical" evidence="11">
    <location>
        <begin position="595"/>
        <end position="616"/>
    </location>
</feature>
<dbReference type="InterPro" id="IPR013019">
    <property type="entry name" value="MAD_homology_MH1"/>
</dbReference>
<keyword evidence="11" id="KW-1133">Transmembrane helix</keyword>
<feature type="region of interest" description="Disordered" evidence="10">
    <location>
        <begin position="245"/>
        <end position="298"/>
    </location>
</feature>
<dbReference type="FunFam" id="2.60.200.10:FF:000002">
    <property type="entry name" value="Mothers against decapentaplegic homolog"/>
    <property type="match status" value="1"/>
</dbReference>
<evidence type="ECO:0000256" key="9">
    <source>
        <dbReference type="RuleBase" id="RU361195"/>
    </source>
</evidence>
<name>A0AAN9Y2W5_9HEMI</name>
<evidence type="ECO:0000256" key="3">
    <source>
        <dbReference type="ARBA" id="ARBA00022723"/>
    </source>
</evidence>
<keyword evidence="4" id="KW-0862">Zinc</keyword>
<dbReference type="SUPFAM" id="SSF49879">
    <property type="entry name" value="SMAD/FHA domain"/>
    <property type="match status" value="1"/>
</dbReference>
<comment type="caution">
    <text evidence="14">The sequence shown here is derived from an EMBL/GenBank/DDBJ whole genome shotgun (WGS) entry which is preliminary data.</text>
</comment>
<dbReference type="SMART" id="SM00524">
    <property type="entry name" value="DWB"/>
    <property type="match status" value="1"/>
</dbReference>
<evidence type="ECO:0000259" key="13">
    <source>
        <dbReference type="PROSITE" id="PS51076"/>
    </source>
</evidence>
<evidence type="ECO:0000256" key="4">
    <source>
        <dbReference type="ARBA" id="ARBA00022833"/>
    </source>
</evidence>
<dbReference type="PROSITE" id="PS51075">
    <property type="entry name" value="MH1"/>
    <property type="match status" value="1"/>
</dbReference>
<dbReference type="Gene3D" id="3.90.520.10">
    <property type="entry name" value="SMAD MH1 domain"/>
    <property type="match status" value="1"/>
</dbReference>
<keyword evidence="7 9" id="KW-0804">Transcription</keyword>
<gene>
    <name evidence="14" type="ORF">V9T40_000175</name>
</gene>
<dbReference type="GO" id="GO:0060395">
    <property type="term" value="P:SMAD protein signal transduction"/>
    <property type="evidence" value="ECO:0007669"/>
    <property type="project" value="TreeGrafter"/>
</dbReference>
<dbReference type="EMBL" id="JBBCAQ010000028">
    <property type="protein sequence ID" value="KAK7585996.1"/>
    <property type="molecule type" value="Genomic_DNA"/>
</dbReference>
<feature type="transmembrane region" description="Helical" evidence="11">
    <location>
        <begin position="741"/>
        <end position="759"/>
    </location>
</feature>
<evidence type="ECO:0000256" key="5">
    <source>
        <dbReference type="ARBA" id="ARBA00023015"/>
    </source>
</evidence>
<evidence type="ECO:0000256" key="10">
    <source>
        <dbReference type="SAM" id="MobiDB-lite"/>
    </source>
</evidence>
<dbReference type="InterPro" id="IPR003619">
    <property type="entry name" value="MAD_homology1_Dwarfin-type"/>
</dbReference>
<reference evidence="14 15" key="1">
    <citation type="submission" date="2024-03" db="EMBL/GenBank/DDBJ databases">
        <title>Adaptation during the transition from Ophiocordyceps entomopathogen to insect associate is accompanied by gene loss and intensified selection.</title>
        <authorList>
            <person name="Ward C.M."/>
            <person name="Onetto C.A."/>
            <person name="Borneman A.R."/>
        </authorList>
    </citation>
    <scope>NUCLEOTIDE SEQUENCE [LARGE SCALE GENOMIC DNA]</scope>
    <source>
        <strain evidence="14">AWRI1</strain>
        <tissue evidence="14">Single Adult Female</tissue>
    </source>
</reference>
<feature type="compositionally biased region" description="Polar residues" evidence="10">
    <location>
        <begin position="176"/>
        <end position="196"/>
    </location>
</feature>
<evidence type="ECO:0000256" key="8">
    <source>
        <dbReference type="ARBA" id="ARBA00023242"/>
    </source>
</evidence>
<dbReference type="GO" id="GO:0000981">
    <property type="term" value="F:DNA-binding transcription factor activity, RNA polymerase II-specific"/>
    <property type="evidence" value="ECO:0007669"/>
    <property type="project" value="TreeGrafter"/>
</dbReference>
<feature type="domain" description="MH2" evidence="13">
    <location>
        <begin position="312"/>
        <end position="541"/>
    </location>
</feature>
<dbReference type="Pfam" id="PF03166">
    <property type="entry name" value="MH2"/>
    <property type="match status" value="1"/>
</dbReference>
<dbReference type="GO" id="GO:0030509">
    <property type="term" value="P:BMP signaling pathway"/>
    <property type="evidence" value="ECO:0007669"/>
    <property type="project" value="TreeGrafter"/>
</dbReference>
<evidence type="ECO:0000259" key="12">
    <source>
        <dbReference type="PROSITE" id="PS51075"/>
    </source>
</evidence>
<keyword evidence="15" id="KW-1185">Reference proteome</keyword>
<feature type="compositionally biased region" description="Basic and acidic residues" evidence="10">
    <location>
        <begin position="207"/>
        <end position="217"/>
    </location>
</feature>
<feature type="transmembrane region" description="Helical" evidence="11">
    <location>
        <begin position="699"/>
        <end position="721"/>
    </location>
</feature>
<dbReference type="InterPro" id="IPR017855">
    <property type="entry name" value="SMAD-like_dom_sf"/>
</dbReference>
<sequence>MNNVHYVPQAQPVAVAPTSADACLSIVHSLMCYRQAWESEDFTKRAIESLVKKLKEKHDELDSLITAITTNGTHPTRCVTIPRTLDGRLQVAGRKNQPHVIYAKIWRWPDLLKNELKHLRFCLYGYDKKLDSVCVNPYHYERVVSPSLDFTDLTLNDQPTLKPSNSNDSDNDYQAGPSTVKHQAPYSQPASHSVSGVAQLDRGCGGSRKDFKIDSRSTDPSASSAMYHLSAPYYPMNCFPRDFNPGSPAPQLSAPRTLSRASPKFVPPNAFPPPSPAPFHPASSAACNEPSGLRQNANPVLPVSKQPQPDHWCSIAYFEMDTQVGETFKVPFSLKSVVVDGFFDPSVENRFCLGALSNVHRTGLSEKARLHIGKGVKLELENEGDVWLTCLSNHPVFAQSFYLDREAGRAPGDAVHKIYPDARIKVFDLKQCYRQMQQQAMTAEAAAVAQAAAVSGHISAAPNVGRMTAPAFGTSAISVDDLRRQCILRLSFVKGWGPDYPRPCIESTPCWIEIHLHRALQILDEVLHEIPIDGSRNVGISSSILKSGLDFQLDFRSLGGFQLSQFFSRCFNFRLDVSCLNFRLDLLIFRLDVSFFGWMSQFSAGCLIFRLDVSFFGWMSQFSLSFSFFGWMSHFSAGCLIFRLDVSFFGWMSQFSAGCLIFRLDVSVFGWMSQFSAGCLIFRLDVSVFGWMSQFSFSFSFFGWMSQFSAGCLNFCLASHFSAGCLNFRLDVSFFSWMSQFSFSFSFFGWMSHFSAGCLI</sequence>
<dbReference type="SUPFAM" id="SSF56366">
    <property type="entry name" value="SMAD MH1 domain"/>
    <property type="match status" value="1"/>
</dbReference>
<keyword evidence="8 9" id="KW-0539">Nucleus</keyword>
<proteinExistence type="inferred from homology"/>
<dbReference type="InterPro" id="IPR008984">
    <property type="entry name" value="SMAD_FHA_dom_sf"/>
</dbReference>
<dbReference type="GO" id="GO:0000978">
    <property type="term" value="F:RNA polymerase II cis-regulatory region sequence-specific DNA binding"/>
    <property type="evidence" value="ECO:0007669"/>
    <property type="project" value="TreeGrafter"/>
</dbReference>
<accession>A0AAN9Y2W5</accession>
<dbReference type="InterPro" id="IPR013790">
    <property type="entry name" value="Dwarfin"/>
</dbReference>